<evidence type="ECO:0000313" key="2">
    <source>
        <dbReference type="EMBL" id="QNE89254.1"/>
    </source>
</evidence>
<accession>A0A7G7CNT8</accession>
<protein>
    <recommendedName>
        <fullName evidence="4">Secreted protein</fullName>
    </recommendedName>
</protein>
<sequence length="158" mass="16358">MNIKRIFAAGAAALTLSATTALAAPATAAETNPLASIGAIDELIGGATTAALDGMTCQQLHSVLSWTDSQTPDNVYDKSFTRSQLQANLTKVTTSQLKTSPYVALFTSKYAGKTADKALKCGLVKEDPQLPGTLGSLTTLSSKAVAIQPAIEALSSRR</sequence>
<gene>
    <name evidence="2" type="ORF">H0194_09405</name>
</gene>
<proteinExistence type="predicted"/>
<dbReference type="KEGG" id="cik:H0194_09405"/>
<dbReference type="EMBL" id="CP059404">
    <property type="protein sequence ID" value="QNE89254.1"/>
    <property type="molecule type" value="Genomic_DNA"/>
</dbReference>
<evidence type="ECO:0000313" key="3">
    <source>
        <dbReference type="Proteomes" id="UP000515743"/>
    </source>
</evidence>
<dbReference type="Proteomes" id="UP000515743">
    <property type="component" value="Chromosome"/>
</dbReference>
<keyword evidence="1" id="KW-0732">Signal</keyword>
<feature type="signal peptide" evidence="1">
    <location>
        <begin position="1"/>
        <end position="23"/>
    </location>
</feature>
<feature type="chain" id="PRO_5028915024" description="Secreted protein" evidence="1">
    <location>
        <begin position="24"/>
        <end position="158"/>
    </location>
</feature>
<reference evidence="2 3" key="1">
    <citation type="submission" date="2020-07" db="EMBL/GenBank/DDBJ databases">
        <title>Complete genome and description of Corynebacterium incognita strain Marseille-Q3630 sp. nov.</title>
        <authorList>
            <person name="Boxberger M."/>
        </authorList>
    </citation>
    <scope>NUCLEOTIDE SEQUENCE [LARGE SCALE GENOMIC DNA]</scope>
    <source>
        <strain evidence="2 3">Marseille-Q3630</strain>
    </source>
</reference>
<dbReference type="RefSeq" id="WP_185175631.1">
    <property type="nucleotide sequence ID" value="NZ_CP059404.1"/>
</dbReference>
<name>A0A7G7CNT8_9CORY</name>
<dbReference type="AlphaFoldDB" id="A0A7G7CNT8"/>
<evidence type="ECO:0008006" key="4">
    <source>
        <dbReference type="Google" id="ProtNLM"/>
    </source>
</evidence>
<evidence type="ECO:0000256" key="1">
    <source>
        <dbReference type="SAM" id="SignalP"/>
    </source>
</evidence>
<organism evidence="2 3">
    <name type="scientific">Corynebacterium incognita</name>
    <dbReference type="NCBI Taxonomy" id="2754725"/>
    <lineage>
        <taxon>Bacteria</taxon>
        <taxon>Bacillati</taxon>
        <taxon>Actinomycetota</taxon>
        <taxon>Actinomycetes</taxon>
        <taxon>Mycobacteriales</taxon>
        <taxon>Corynebacteriaceae</taxon>
        <taxon>Corynebacterium</taxon>
    </lineage>
</organism>
<keyword evidence="3" id="KW-1185">Reference proteome</keyword>